<protein>
    <submittedName>
        <fullName evidence="2">GAF domain-containing protein</fullName>
    </submittedName>
</protein>
<dbReference type="SUPFAM" id="SSF55781">
    <property type="entry name" value="GAF domain-like"/>
    <property type="match status" value="1"/>
</dbReference>
<dbReference type="Proteomes" id="UP000540490">
    <property type="component" value="Unassembled WGS sequence"/>
</dbReference>
<accession>A0A7W4INL9</accession>
<dbReference type="AlphaFoldDB" id="A0A7W4INL9"/>
<dbReference type="Gene3D" id="3.30.450.40">
    <property type="match status" value="1"/>
</dbReference>
<keyword evidence="4" id="KW-1185">Reference proteome</keyword>
<dbReference type="InterPro" id="IPR000014">
    <property type="entry name" value="PAS"/>
</dbReference>
<comment type="caution">
    <text evidence="2">The sequence shown here is derived from an EMBL/GenBank/DDBJ whole genome shotgun (WGS) entry which is preliminary data.</text>
</comment>
<dbReference type="PROSITE" id="PS50112">
    <property type="entry name" value="PAS"/>
    <property type="match status" value="1"/>
</dbReference>
<reference evidence="4 5" key="1">
    <citation type="submission" date="2020-04" db="EMBL/GenBank/DDBJ databases">
        <title>Description of novel Gluconacetobacter.</title>
        <authorList>
            <person name="Sombolestani A."/>
        </authorList>
    </citation>
    <scope>NUCLEOTIDE SEQUENCE [LARGE SCALE GENOMIC DNA]</scope>
    <source>
        <strain evidence="3 4">LMG 1728</strain>
        <strain evidence="2 5">LMG 1731</strain>
    </source>
</reference>
<name>A0A7W4INL9_9PROT</name>
<dbReference type="SUPFAM" id="SSF46689">
    <property type="entry name" value="Homeodomain-like"/>
    <property type="match status" value="1"/>
</dbReference>
<dbReference type="InterPro" id="IPR002197">
    <property type="entry name" value="HTH_Fis"/>
</dbReference>
<proteinExistence type="predicted"/>
<gene>
    <name evidence="3" type="ORF">HLH25_17270</name>
    <name evidence="2" type="ORF">HLH26_17090</name>
</gene>
<dbReference type="InterPro" id="IPR009057">
    <property type="entry name" value="Homeodomain-like_sf"/>
</dbReference>
<dbReference type="InterPro" id="IPR003018">
    <property type="entry name" value="GAF"/>
</dbReference>
<feature type="domain" description="PAS" evidence="1">
    <location>
        <begin position="210"/>
        <end position="281"/>
    </location>
</feature>
<dbReference type="GO" id="GO:0043565">
    <property type="term" value="F:sequence-specific DNA binding"/>
    <property type="evidence" value="ECO:0007669"/>
    <property type="project" value="InterPro"/>
</dbReference>
<evidence type="ECO:0000313" key="2">
    <source>
        <dbReference type="EMBL" id="MBB2166210.1"/>
    </source>
</evidence>
<dbReference type="InterPro" id="IPR029016">
    <property type="entry name" value="GAF-like_dom_sf"/>
</dbReference>
<dbReference type="EMBL" id="JABEQN010000027">
    <property type="protein sequence ID" value="MBB2195346.1"/>
    <property type="molecule type" value="Genomic_DNA"/>
</dbReference>
<dbReference type="Pfam" id="PF02954">
    <property type="entry name" value="HTH_8"/>
    <property type="match status" value="1"/>
</dbReference>
<dbReference type="RefSeq" id="WP_182975244.1">
    <property type="nucleotide sequence ID" value="NZ_JABEQN010000027.1"/>
</dbReference>
<evidence type="ECO:0000259" key="1">
    <source>
        <dbReference type="PROSITE" id="PS50112"/>
    </source>
</evidence>
<dbReference type="Gene3D" id="1.10.10.60">
    <property type="entry name" value="Homeodomain-like"/>
    <property type="match status" value="1"/>
</dbReference>
<dbReference type="PRINTS" id="PR01590">
    <property type="entry name" value="HTHFIS"/>
</dbReference>
<organism evidence="2 5">
    <name type="scientific">Gluconacetobacter dulcium</name>
    <dbReference type="NCBI Taxonomy" id="2729096"/>
    <lineage>
        <taxon>Bacteria</taxon>
        <taxon>Pseudomonadati</taxon>
        <taxon>Pseudomonadota</taxon>
        <taxon>Alphaproteobacteria</taxon>
        <taxon>Acetobacterales</taxon>
        <taxon>Acetobacteraceae</taxon>
        <taxon>Gluconacetobacter</taxon>
    </lineage>
</organism>
<dbReference type="Pfam" id="PF01590">
    <property type="entry name" value="GAF"/>
    <property type="match status" value="1"/>
</dbReference>
<evidence type="ECO:0000313" key="5">
    <source>
        <dbReference type="Proteomes" id="UP000561077"/>
    </source>
</evidence>
<dbReference type="EMBL" id="JABEQO010000027">
    <property type="protein sequence ID" value="MBB2166210.1"/>
    <property type="molecule type" value="Genomic_DNA"/>
</dbReference>
<dbReference type="Proteomes" id="UP000561077">
    <property type="component" value="Unassembled WGS sequence"/>
</dbReference>
<sequence>MEWAIPNKNNTSTARNSAGGIMVERSWHRCAASHHVDPAQGWVADIFSGAEFRHLSGRSAPLMRAAQPEMRRLFDLAHPMGLLVLLADTDAMLLARCADEAQSTHCRRMGLQQGAIWDEAIAGTNGVGTCVRDGTPIVLGQGEHWRFCFSLLASFATPIFDAQGQIIGALNLAAFHGDSSRHAAPLLMDTLMQAGRRIEDQLFRNRYEGRKIVLLDTADGMSAPLVAVDDDGQVVGATRAARTLMQWTDEMLREQPNLLSTLEGDDSPSFRKAEESVIRSALATTQGNVTRAARGLGISRATFYRKMRMLGIE</sequence>
<evidence type="ECO:0000313" key="4">
    <source>
        <dbReference type="Proteomes" id="UP000540490"/>
    </source>
</evidence>
<evidence type="ECO:0000313" key="3">
    <source>
        <dbReference type="EMBL" id="MBB2195346.1"/>
    </source>
</evidence>